<dbReference type="PROSITE" id="PS51257">
    <property type="entry name" value="PROKAR_LIPOPROTEIN"/>
    <property type="match status" value="1"/>
</dbReference>
<dbReference type="RefSeq" id="WP_153287033.1">
    <property type="nucleotide sequence ID" value="NZ_CP045643.1"/>
</dbReference>
<dbReference type="SMART" id="SM00710">
    <property type="entry name" value="PbH1"/>
    <property type="match status" value="5"/>
</dbReference>
<accession>A0A5Q0L7X8</accession>
<dbReference type="InterPro" id="IPR011050">
    <property type="entry name" value="Pectin_lyase_fold/virulence"/>
</dbReference>
<dbReference type="InterPro" id="IPR012334">
    <property type="entry name" value="Pectin_lyas_fold"/>
</dbReference>
<dbReference type="InterPro" id="IPR006626">
    <property type="entry name" value="PbH1"/>
</dbReference>
<gene>
    <name evidence="2" type="ORF">GFH48_04725</name>
</gene>
<dbReference type="PANTHER" id="PTHR36453:SF1">
    <property type="entry name" value="RIGHT HANDED BETA HELIX DOMAIN-CONTAINING PROTEIN"/>
    <property type="match status" value="1"/>
</dbReference>
<proteinExistence type="predicted"/>
<evidence type="ECO:0008006" key="4">
    <source>
        <dbReference type="Google" id="ProtNLM"/>
    </source>
</evidence>
<name>A0A5Q0L7X8_9ACTN</name>
<dbReference type="Gene3D" id="2.60.120.260">
    <property type="entry name" value="Galactose-binding domain-like"/>
    <property type="match status" value="2"/>
</dbReference>
<keyword evidence="3" id="KW-1185">Reference proteome</keyword>
<dbReference type="AlphaFoldDB" id="A0A5Q0L7X8"/>
<dbReference type="SUPFAM" id="SSF51126">
    <property type="entry name" value="Pectin lyase-like"/>
    <property type="match status" value="1"/>
</dbReference>
<evidence type="ECO:0000256" key="1">
    <source>
        <dbReference type="SAM" id="SignalP"/>
    </source>
</evidence>
<organism evidence="2 3">
    <name type="scientific">Streptomyces fagopyri</name>
    <dbReference type="NCBI Taxonomy" id="2662397"/>
    <lineage>
        <taxon>Bacteria</taxon>
        <taxon>Bacillati</taxon>
        <taxon>Actinomycetota</taxon>
        <taxon>Actinomycetes</taxon>
        <taxon>Kitasatosporales</taxon>
        <taxon>Streptomycetaceae</taxon>
        <taxon>Streptomyces</taxon>
    </lineage>
</organism>
<dbReference type="EMBL" id="CP045643">
    <property type="protein sequence ID" value="QFZ72667.1"/>
    <property type="molecule type" value="Genomic_DNA"/>
</dbReference>
<keyword evidence="1" id="KW-0732">Signal</keyword>
<evidence type="ECO:0000313" key="3">
    <source>
        <dbReference type="Proteomes" id="UP000326179"/>
    </source>
</evidence>
<dbReference type="Gene3D" id="2.160.20.10">
    <property type="entry name" value="Single-stranded right-handed beta-helix, Pectin lyase-like"/>
    <property type="match status" value="1"/>
</dbReference>
<dbReference type="Proteomes" id="UP000326179">
    <property type="component" value="Chromosome"/>
</dbReference>
<feature type="signal peptide" evidence="1">
    <location>
        <begin position="1"/>
        <end position="27"/>
    </location>
</feature>
<reference evidence="2 3" key="1">
    <citation type="submission" date="2019-10" db="EMBL/GenBank/DDBJ databases">
        <title>A novel species.</title>
        <authorList>
            <person name="Gao J."/>
        </authorList>
    </citation>
    <scope>NUCLEOTIDE SEQUENCE [LARGE SCALE GENOMIC DNA]</scope>
    <source>
        <strain evidence="2 3">QMT-28</strain>
    </source>
</reference>
<evidence type="ECO:0000313" key="2">
    <source>
        <dbReference type="EMBL" id="QFZ72667.1"/>
    </source>
</evidence>
<protein>
    <recommendedName>
        <fullName evidence="4">Carbohydrate-binding protein</fullName>
    </recommendedName>
</protein>
<sequence>MRTIVAACLAAAVACLGFTGGPPEAVAADASAHAADTLHVAPDGRGSACSDRNPCSLETARDRARSLVPQAPGDVVVELDGGTYRLTAPFRLGVQNSGRPGHPVVYRAAAGQTPVLSGATRITGFARVDAAKNIYRAKVPAGITSRELFVDGKRADRARGTRNPSGFSVTATGFTTADASYTAWTNPAQAEVVHNSGWKQMRCPLASITRSAHGGSDLTVDPGCWNNNHNAVPNPSFPFNGAGLPSMDGITWLENAYQLLGTPGQFYLDEGAGHLYYVPRAGENLATADVELPVAPELVDASGTPGHLAPVNDTDWRATYTGNWGYSGGRHLGDLNADVHYTAGNGDAVSYTFTGAGIQVLSETNSDEGTADAYIDGKKVSTVSGDGPERLAQQVMVSVTGLPKGKHTLRLVKTGGSYLLVDGFTVIPDVVAPVHDIVFSGLTFAYTTWNAPSAEGYVDNQAGVLWDPATRTPIRIPAAVQVHRGKRISFSGDVVQHTGTSGIDLADQTQDSTIEDSSVTDTSGSGVLVGEVDDYYQTDAALMTSGNTVSGNTVRFPGQEYQDAVGVWVGHSRATTVSHNDVGYTPYSGMSIGWGWGWASNCTLQAKQGLPDPCLHGTTYAGGNKILGNHVHSVMGALFDGGPIYTLGGQSAPSEFAGNVLSECIDGCNMIYHDEGSSMWNTHDNVVRFANGSLWTNLWTPSIHDDSIHDNYSDTASYNNSGTDITFEQATVVTDGNWPPAARAIIDAAGPGTLPGRTVDDDDLRISYTGSWSSSGSRSYGDLDNGVHYAQHDGAAATITFTGTGISFLTETNSDEGDIAVTLDGHSKETVSANTPQRHAQQSVYTVSNLPAGTHTLTLTKAGGDYLLVDGFTLD</sequence>
<dbReference type="PANTHER" id="PTHR36453">
    <property type="entry name" value="SECRETED PROTEIN-RELATED"/>
    <property type="match status" value="1"/>
</dbReference>
<feature type="chain" id="PRO_5024818242" description="Carbohydrate-binding protein" evidence="1">
    <location>
        <begin position="28"/>
        <end position="875"/>
    </location>
</feature>
<dbReference type="KEGG" id="sfy:GFH48_04725"/>